<dbReference type="CDD" id="cd04458">
    <property type="entry name" value="CSP_CDS"/>
    <property type="match status" value="1"/>
</dbReference>
<evidence type="ECO:0000313" key="3">
    <source>
        <dbReference type="Proteomes" id="UP001500503"/>
    </source>
</evidence>
<name>A0ABP8R851_9ACTN</name>
<keyword evidence="3" id="KW-1185">Reference proteome</keyword>
<dbReference type="Gene3D" id="2.40.50.140">
    <property type="entry name" value="Nucleic acid-binding proteins"/>
    <property type="match status" value="1"/>
</dbReference>
<proteinExistence type="predicted"/>
<dbReference type="SUPFAM" id="SSF50249">
    <property type="entry name" value="Nucleic acid-binding proteins"/>
    <property type="match status" value="1"/>
</dbReference>
<dbReference type="PANTHER" id="PTHR11544">
    <property type="entry name" value="COLD SHOCK DOMAIN CONTAINING PROTEINS"/>
    <property type="match status" value="1"/>
</dbReference>
<dbReference type="PROSITE" id="PS51857">
    <property type="entry name" value="CSD_2"/>
    <property type="match status" value="1"/>
</dbReference>
<dbReference type="PRINTS" id="PR00050">
    <property type="entry name" value="COLDSHOCK"/>
</dbReference>
<protein>
    <submittedName>
        <fullName evidence="2">Cold shock domain-containing protein</fullName>
    </submittedName>
</protein>
<dbReference type="Proteomes" id="UP001500503">
    <property type="component" value="Unassembled WGS sequence"/>
</dbReference>
<sequence length="132" mass="14442">MAAGSIVRFDEVRGYGFIAPEGGGEDVFVHANDLMADKSLFKVGSRVEFDISEGDRGLKASTVRLVRQSAPPPARRGDLSDADELCDVLSAGEFTQDVTEVLLRVPSLTGEQILQLRRHLLELARDRGWVDS</sequence>
<dbReference type="InterPro" id="IPR011129">
    <property type="entry name" value="CSD"/>
</dbReference>
<dbReference type="InterPro" id="IPR012340">
    <property type="entry name" value="NA-bd_OB-fold"/>
</dbReference>
<dbReference type="InterPro" id="IPR002059">
    <property type="entry name" value="CSP_DNA-bd"/>
</dbReference>
<dbReference type="SMART" id="SM00357">
    <property type="entry name" value="CSP"/>
    <property type="match status" value="1"/>
</dbReference>
<reference evidence="3" key="1">
    <citation type="journal article" date="2019" name="Int. J. Syst. Evol. Microbiol.">
        <title>The Global Catalogue of Microorganisms (GCM) 10K type strain sequencing project: providing services to taxonomists for standard genome sequencing and annotation.</title>
        <authorList>
            <consortium name="The Broad Institute Genomics Platform"/>
            <consortium name="The Broad Institute Genome Sequencing Center for Infectious Disease"/>
            <person name="Wu L."/>
            <person name="Ma J."/>
        </authorList>
    </citation>
    <scope>NUCLEOTIDE SEQUENCE [LARGE SCALE GENOMIC DNA]</scope>
    <source>
        <strain evidence="3">JCM 17933</strain>
    </source>
</reference>
<dbReference type="InterPro" id="IPR050181">
    <property type="entry name" value="Cold_shock_domain"/>
</dbReference>
<organism evidence="2 3">
    <name type="scientific">Actinoallomurus oryzae</name>
    <dbReference type="NCBI Taxonomy" id="502180"/>
    <lineage>
        <taxon>Bacteria</taxon>
        <taxon>Bacillati</taxon>
        <taxon>Actinomycetota</taxon>
        <taxon>Actinomycetes</taxon>
        <taxon>Streptosporangiales</taxon>
        <taxon>Thermomonosporaceae</taxon>
        <taxon>Actinoallomurus</taxon>
    </lineage>
</organism>
<gene>
    <name evidence="2" type="ORF">GCM10023191_096960</name>
</gene>
<accession>A0ABP8R851</accession>
<evidence type="ECO:0000313" key="2">
    <source>
        <dbReference type="EMBL" id="GAA4520254.1"/>
    </source>
</evidence>
<dbReference type="Pfam" id="PF00313">
    <property type="entry name" value="CSD"/>
    <property type="match status" value="1"/>
</dbReference>
<dbReference type="EMBL" id="BAABHF010000065">
    <property type="protein sequence ID" value="GAA4520254.1"/>
    <property type="molecule type" value="Genomic_DNA"/>
</dbReference>
<dbReference type="RefSeq" id="WP_345475424.1">
    <property type="nucleotide sequence ID" value="NZ_BAABHF010000065.1"/>
</dbReference>
<feature type="domain" description="CSD" evidence="1">
    <location>
        <begin position="1"/>
        <end position="65"/>
    </location>
</feature>
<comment type="caution">
    <text evidence="2">The sequence shown here is derived from an EMBL/GenBank/DDBJ whole genome shotgun (WGS) entry which is preliminary data.</text>
</comment>
<evidence type="ECO:0000259" key="1">
    <source>
        <dbReference type="PROSITE" id="PS51857"/>
    </source>
</evidence>